<evidence type="ECO:0000313" key="2">
    <source>
        <dbReference type="Proteomes" id="UP000199365"/>
    </source>
</evidence>
<organism evidence="1 2">
    <name type="scientific">Paraburkholderia tuberum</name>
    <dbReference type="NCBI Taxonomy" id="157910"/>
    <lineage>
        <taxon>Bacteria</taxon>
        <taxon>Pseudomonadati</taxon>
        <taxon>Pseudomonadota</taxon>
        <taxon>Betaproteobacteria</taxon>
        <taxon>Burkholderiales</taxon>
        <taxon>Burkholderiaceae</taxon>
        <taxon>Paraburkholderia</taxon>
    </lineage>
</organism>
<dbReference type="EMBL" id="FNKX01000004">
    <property type="protein sequence ID" value="SDR62072.1"/>
    <property type="molecule type" value="Genomic_DNA"/>
</dbReference>
<protein>
    <submittedName>
        <fullName evidence="1">Uncharacterized protein</fullName>
    </submittedName>
</protein>
<accession>A0A1H1KJ36</accession>
<sequence length="39" mass="4503">MIFNVLNSCSGPIRNTDFQSKFWIRAVLDYPRIVLSETA</sequence>
<reference evidence="2" key="1">
    <citation type="submission" date="2016-10" db="EMBL/GenBank/DDBJ databases">
        <authorList>
            <person name="Varghese N."/>
            <person name="Submissions S."/>
        </authorList>
    </citation>
    <scope>NUCLEOTIDE SEQUENCE [LARGE SCALE GENOMIC DNA]</scope>
    <source>
        <strain evidence="2">DUS833</strain>
    </source>
</reference>
<proteinExistence type="predicted"/>
<name>A0A1H1KJ36_9BURK</name>
<dbReference type="AlphaFoldDB" id="A0A1H1KJ36"/>
<evidence type="ECO:0000313" key="1">
    <source>
        <dbReference type="EMBL" id="SDR62072.1"/>
    </source>
</evidence>
<dbReference type="STRING" id="157910.SAMN05445850_8105"/>
<keyword evidence="2" id="KW-1185">Reference proteome</keyword>
<gene>
    <name evidence="1" type="ORF">SAMN05445850_8105</name>
</gene>
<dbReference type="Proteomes" id="UP000199365">
    <property type="component" value="Unassembled WGS sequence"/>
</dbReference>